<evidence type="ECO:0000256" key="1">
    <source>
        <dbReference type="ARBA" id="ARBA00001917"/>
    </source>
</evidence>
<dbReference type="InterPro" id="IPR044152">
    <property type="entry name" value="YqjM-like"/>
</dbReference>
<comment type="cofactor">
    <cofactor evidence="1">
        <name>FMN</name>
        <dbReference type="ChEBI" id="CHEBI:58210"/>
    </cofactor>
</comment>
<dbReference type="PANTHER" id="PTHR43303:SF4">
    <property type="entry name" value="NADPH DEHYDROGENASE C23G7.10C-RELATED"/>
    <property type="match status" value="1"/>
</dbReference>
<name>A0ABV8JH06_9BACL</name>
<dbReference type="Proteomes" id="UP001595843">
    <property type="component" value="Unassembled WGS sequence"/>
</dbReference>
<dbReference type="Gene3D" id="3.20.20.70">
    <property type="entry name" value="Aldolase class I"/>
    <property type="match status" value="1"/>
</dbReference>
<reference evidence="8" key="1">
    <citation type="journal article" date="2019" name="Int. J. Syst. Evol. Microbiol.">
        <title>The Global Catalogue of Microorganisms (GCM) 10K type strain sequencing project: providing services to taxonomists for standard genome sequencing and annotation.</title>
        <authorList>
            <consortium name="The Broad Institute Genomics Platform"/>
            <consortium name="The Broad Institute Genome Sequencing Center for Infectious Disease"/>
            <person name="Wu L."/>
            <person name="Ma J."/>
        </authorList>
    </citation>
    <scope>NUCLEOTIDE SEQUENCE [LARGE SCALE GENOMIC DNA]</scope>
    <source>
        <strain evidence="8">IBRC-M 10813</strain>
    </source>
</reference>
<feature type="domain" description="NADH:flavin oxidoreductase/NADH oxidase N-terminal" evidence="6">
    <location>
        <begin position="4"/>
        <end position="322"/>
    </location>
</feature>
<evidence type="ECO:0000256" key="3">
    <source>
        <dbReference type="ARBA" id="ARBA00022643"/>
    </source>
</evidence>
<keyword evidence="3" id="KW-0288">FMN</keyword>
<evidence type="ECO:0000256" key="4">
    <source>
        <dbReference type="ARBA" id="ARBA00022857"/>
    </source>
</evidence>
<dbReference type="InterPro" id="IPR013785">
    <property type="entry name" value="Aldolase_TIM"/>
</dbReference>
<gene>
    <name evidence="7" type="ORF">ACFOUO_09510</name>
</gene>
<accession>A0ABV8JH06</accession>
<protein>
    <submittedName>
        <fullName evidence="7">NADH:flavin oxidoreductase/NADH oxidase</fullName>
    </submittedName>
</protein>
<dbReference type="CDD" id="cd02932">
    <property type="entry name" value="OYE_YqiM_FMN"/>
    <property type="match status" value="1"/>
</dbReference>
<organism evidence="7 8">
    <name type="scientific">Salinithrix halophila</name>
    <dbReference type="NCBI Taxonomy" id="1485204"/>
    <lineage>
        <taxon>Bacteria</taxon>
        <taxon>Bacillati</taxon>
        <taxon>Bacillota</taxon>
        <taxon>Bacilli</taxon>
        <taxon>Bacillales</taxon>
        <taxon>Thermoactinomycetaceae</taxon>
        <taxon>Salinithrix</taxon>
    </lineage>
</organism>
<evidence type="ECO:0000313" key="8">
    <source>
        <dbReference type="Proteomes" id="UP001595843"/>
    </source>
</evidence>
<keyword evidence="5" id="KW-0560">Oxidoreductase</keyword>
<dbReference type="RefSeq" id="WP_380704533.1">
    <property type="nucleotide sequence ID" value="NZ_JBHSAP010000009.1"/>
</dbReference>
<keyword evidence="2" id="KW-0285">Flavoprotein</keyword>
<sequence length="343" mass="37980">MPGLFEPMTLRDLTIKNRIMMSPMCQYSVETRDGRPGEWHYVHYISRAIGGTGLIMMEMTDIHPDGRITDRDLGLWSDEHIPSFRRIVNGCKEYGAAVGIQLAHAGRKAESDSLCPVAPSAVPFSEKFRVPHEMSRDEVEAMVELFVRGAERAVLAGVDTVEIHGAHGYLIHQFISRFSNKRTDEYGEPNKFAAEVIRAVRRNIPAGMPLLMRLSAVEYADGGYDLEETIERALLFREMGVDAFDLSSGGETPSAPAPVRSSSPGYQVPFAEAVRMAVDVPVIAVGRLDDPNVAEMVIRNEQADMVAIGRGMLRNPYWANEAALALGYDPILPRPYARAFGSR</sequence>
<dbReference type="InterPro" id="IPR001155">
    <property type="entry name" value="OxRdtase_FMN_N"/>
</dbReference>
<keyword evidence="8" id="KW-1185">Reference proteome</keyword>
<keyword evidence="4" id="KW-0521">NADP</keyword>
<evidence type="ECO:0000313" key="7">
    <source>
        <dbReference type="EMBL" id="MFC4077050.1"/>
    </source>
</evidence>
<proteinExistence type="predicted"/>
<evidence type="ECO:0000259" key="6">
    <source>
        <dbReference type="Pfam" id="PF00724"/>
    </source>
</evidence>
<dbReference type="EMBL" id="JBHSAP010000009">
    <property type="protein sequence ID" value="MFC4077050.1"/>
    <property type="molecule type" value="Genomic_DNA"/>
</dbReference>
<evidence type="ECO:0000256" key="2">
    <source>
        <dbReference type="ARBA" id="ARBA00022630"/>
    </source>
</evidence>
<comment type="caution">
    <text evidence="7">The sequence shown here is derived from an EMBL/GenBank/DDBJ whole genome shotgun (WGS) entry which is preliminary data.</text>
</comment>
<evidence type="ECO:0000256" key="5">
    <source>
        <dbReference type="ARBA" id="ARBA00023002"/>
    </source>
</evidence>
<dbReference type="Pfam" id="PF00724">
    <property type="entry name" value="Oxidored_FMN"/>
    <property type="match status" value="1"/>
</dbReference>
<dbReference type="SUPFAM" id="SSF51395">
    <property type="entry name" value="FMN-linked oxidoreductases"/>
    <property type="match status" value="1"/>
</dbReference>
<dbReference type="PANTHER" id="PTHR43303">
    <property type="entry name" value="NADPH DEHYDROGENASE C23G7.10C-RELATED"/>
    <property type="match status" value="1"/>
</dbReference>